<dbReference type="RefSeq" id="WP_073491809.1">
    <property type="nucleotide sequence ID" value="NZ_MPOH02000005.1"/>
</dbReference>
<sequence>MAVPLPRAVGAGAARNFALNEVTTLWCTTADDDDFLPEGSLSVRLEDARRPTVWDGVPAGPLTFTRTVRRPPARRT</sequence>
<gene>
    <name evidence="2" type="ORF">BM536_004940</name>
</gene>
<name>A0A1V6MXZ3_9ACTN</name>
<dbReference type="SUPFAM" id="SSF53448">
    <property type="entry name" value="Nucleotide-diphospho-sugar transferases"/>
    <property type="match status" value="1"/>
</dbReference>
<reference evidence="3" key="1">
    <citation type="submission" date="2016-11" db="EMBL/GenBank/DDBJ databases">
        <authorList>
            <person name="Schniete J.K."/>
            <person name="Salih T."/>
            <person name="Algora Gallardo L."/>
            <person name="Martinez Fernandez S."/>
            <person name="Herron P.R."/>
        </authorList>
    </citation>
    <scope>NUCLEOTIDE SEQUENCE [LARGE SCALE GENOMIC DNA]</scope>
    <source>
        <strain evidence="3">DSM 41896</strain>
    </source>
</reference>
<comment type="caution">
    <text evidence="2">The sequence shown here is derived from an EMBL/GenBank/DDBJ whole genome shotgun (WGS) entry which is preliminary data.</text>
</comment>
<reference evidence="2 3" key="2">
    <citation type="submission" date="2017-02" db="EMBL/GenBank/DDBJ databases">
        <title>Draft genome sequence of Streptomyces phaeoluteigriseus type strain DSM41896.</title>
        <authorList>
            <person name="Salih T.S."/>
            <person name="Algora Gallardo L."/>
            <person name="Melo Santos T."/>
            <person name="Filgueira Martinez S."/>
            <person name="Herron P.R."/>
        </authorList>
    </citation>
    <scope>NUCLEOTIDE SEQUENCE [LARGE SCALE GENOMIC DNA]</scope>
    <source>
        <strain evidence="2 3">DSM 41896</strain>
    </source>
</reference>
<proteinExistence type="predicted"/>
<dbReference type="Proteomes" id="UP000184286">
    <property type="component" value="Unassembled WGS sequence"/>
</dbReference>
<organism evidence="2 3">
    <name type="scientific">Streptomyces phaeoluteigriseus</name>
    <dbReference type="NCBI Taxonomy" id="114686"/>
    <lineage>
        <taxon>Bacteria</taxon>
        <taxon>Bacillati</taxon>
        <taxon>Actinomycetota</taxon>
        <taxon>Actinomycetes</taxon>
        <taxon>Kitasatosporales</taxon>
        <taxon>Streptomycetaceae</taxon>
        <taxon>Streptomyces</taxon>
        <taxon>Streptomyces aurantiacus group</taxon>
    </lineage>
</organism>
<dbReference type="Pfam" id="PF00535">
    <property type="entry name" value="Glycos_transf_2"/>
    <property type="match status" value="1"/>
</dbReference>
<evidence type="ECO:0000313" key="3">
    <source>
        <dbReference type="Proteomes" id="UP000184286"/>
    </source>
</evidence>
<dbReference type="EMBL" id="MPOH02000005">
    <property type="protein sequence ID" value="OQD57329.1"/>
    <property type="molecule type" value="Genomic_DNA"/>
</dbReference>
<evidence type="ECO:0000259" key="1">
    <source>
        <dbReference type="Pfam" id="PF00535"/>
    </source>
</evidence>
<dbReference type="InterPro" id="IPR001173">
    <property type="entry name" value="Glyco_trans_2-like"/>
</dbReference>
<dbReference type="InterPro" id="IPR029044">
    <property type="entry name" value="Nucleotide-diphossugar_trans"/>
</dbReference>
<feature type="domain" description="Glycosyltransferase 2-like" evidence="1">
    <location>
        <begin position="4"/>
        <end position="65"/>
    </location>
</feature>
<protein>
    <recommendedName>
        <fullName evidence="1">Glycosyltransferase 2-like domain-containing protein</fullName>
    </recommendedName>
</protein>
<dbReference type="AlphaFoldDB" id="A0A1V6MXZ3"/>
<accession>A0A1V6MXZ3</accession>
<evidence type="ECO:0000313" key="2">
    <source>
        <dbReference type="EMBL" id="OQD57329.1"/>
    </source>
</evidence>